<evidence type="ECO:0000313" key="2">
    <source>
        <dbReference type="EMBL" id="MCQ8241941.1"/>
    </source>
</evidence>
<name>A0ABT1W030_9PROT</name>
<dbReference type="Proteomes" id="UP001524547">
    <property type="component" value="Unassembled WGS sequence"/>
</dbReference>
<evidence type="ECO:0000313" key="3">
    <source>
        <dbReference type="Proteomes" id="UP001524547"/>
    </source>
</evidence>
<sequence length="64" mass="6881">MRRSPSAATRRAAAEQLSDGQTPAPRRSTRRSKREAAETPVSTADETTSAPEPTTADTAEHTEE</sequence>
<protein>
    <submittedName>
        <fullName evidence="2">Uncharacterized protein</fullName>
    </submittedName>
</protein>
<feature type="region of interest" description="Disordered" evidence="1">
    <location>
        <begin position="1"/>
        <end position="64"/>
    </location>
</feature>
<dbReference type="EMBL" id="JAMZEJ010000008">
    <property type="protein sequence ID" value="MCQ8241941.1"/>
    <property type="molecule type" value="Genomic_DNA"/>
</dbReference>
<accession>A0ABT1W030</accession>
<comment type="caution">
    <text evidence="2">The sequence shown here is derived from an EMBL/GenBank/DDBJ whole genome shotgun (WGS) entry which is preliminary data.</text>
</comment>
<dbReference type="RefSeq" id="WP_422920688.1">
    <property type="nucleotide sequence ID" value="NZ_JAMZEJ010000008.1"/>
</dbReference>
<evidence type="ECO:0000256" key="1">
    <source>
        <dbReference type="SAM" id="MobiDB-lite"/>
    </source>
</evidence>
<organism evidence="2 3">
    <name type="scientific">Rhizosaccharibacter radicis</name>
    <dbReference type="NCBI Taxonomy" id="2782605"/>
    <lineage>
        <taxon>Bacteria</taxon>
        <taxon>Pseudomonadati</taxon>
        <taxon>Pseudomonadota</taxon>
        <taxon>Alphaproteobacteria</taxon>
        <taxon>Acetobacterales</taxon>
        <taxon>Acetobacteraceae</taxon>
        <taxon>Rhizosaccharibacter</taxon>
    </lineage>
</organism>
<proteinExistence type="predicted"/>
<reference evidence="2 3" key="1">
    <citation type="submission" date="2022-06" db="EMBL/GenBank/DDBJ databases">
        <title>Rhizosaccharibacter gen. nov. sp. nov. KSS12, endophytic bacteria isolated from sugarcane.</title>
        <authorList>
            <person name="Pitiwittayakul N."/>
        </authorList>
    </citation>
    <scope>NUCLEOTIDE SEQUENCE [LARGE SCALE GENOMIC DNA]</scope>
    <source>
        <strain evidence="2 3">KSS12</strain>
    </source>
</reference>
<feature type="compositionally biased region" description="Polar residues" evidence="1">
    <location>
        <begin position="40"/>
        <end position="57"/>
    </location>
</feature>
<keyword evidence="3" id="KW-1185">Reference proteome</keyword>
<feature type="compositionally biased region" description="Low complexity" evidence="1">
    <location>
        <begin position="1"/>
        <end position="11"/>
    </location>
</feature>
<gene>
    <name evidence="2" type="ORF">NFI88_13965</name>
</gene>